<dbReference type="SUPFAM" id="SSF81321">
    <property type="entry name" value="Family A G protein-coupled receptor-like"/>
    <property type="match status" value="1"/>
</dbReference>
<dbReference type="GO" id="GO:0007218">
    <property type="term" value="P:neuropeptide signaling pathway"/>
    <property type="evidence" value="ECO:0007669"/>
    <property type="project" value="TreeGrafter"/>
</dbReference>
<dbReference type="PANTHER" id="PTHR24230">
    <property type="entry name" value="G-PROTEIN COUPLED RECEPTOR"/>
    <property type="match status" value="1"/>
</dbReference>
<organism evidence="11 12">
    <name type="scientific">Plectus sambesii</name>
    <dbReference type="NCBI Taxonomy" id="2011161"/>
    <lineage>
        <taxon>Eukaryota</taxon>
        <taxon>Metazoa</taxon>
        <taxon>Ecdysozoa</taxon>
        <taxon>Nematoda</taxon>
        <taxon>Chromadorea</taxon>
        <taxon>Plectida</taxon>
        <taxon>Plectina</taxon>
        <taxon>Plectoidea</taxon>
        <taxon>Plectidae</taxon>
        <taxon>Plectus</taxon>
    </lineage>
</organism>
<dbReference type="PANTHER" id="PTHR24230:SF120">
    <property type="entry name" value="G-PROTEIN COUPLED RECEPTOR DAF-38"/>
    <property type="match status" value="1"/>
</dbReference>
<evidence type="ECO:0000256" key="4">
    <source>
        <dbReference type="ARBA" id="ARBA00022989"/>
    </source>
</evidence>
<evidence type="ECO:0000256" key="7">
    <source>
        <dbReference type="ARBA" id="ARBA00023170"/>
    </source>
</evidence>
<feature type="transmembrane region" description="Helical" evidence="9">
    <location>
        <begin position="335"/>
        <end position="355"/>
    </location>
</feature>
<evidence type="ECO:0000259" key="10">
    <source>
        <dbReference type="PROSITE" id="PS50262"/>
    </source>
</evidence>
<keyword evidence="7" id="KW-0675">Receptor</keyword>
<keyword evidence="2" id="KW-1003">Cell membrane</keyword>
<evidence type="ECO:0000256" key="9">
    <source>
        <dbReference type="SAM" id="Phobius"/>
    </source>
</evidence>
<dbReference type="WBParaSite" id="PSAMB.scaffold2891size20702.g19499.t1">
    <property type="protein sequence ID" value="PSAMB.scaffold2891size20702.g19499.t1"/>
    <property type="gene ID" value="PSAMB.scaffold2891size20702.g19499"/>
</dbReference>
<protein>
    <submittedName>
        <fullName evidence="12">G-protein coupled receptors family 1 profile domain-containing protein</fullName>
    </submittedName>
</protein>
<name>A0A914W2B1_9BILA</name>
<feature type="transmembrane region" description="Helical" evidence="9">
    <location>
        <begin position="242"/>
        <end position="267"/>
    </location>
</feature>
<keyword evidence="3 9" id="KW-0812">Transmembrane</keyword>
<dbReference type="GO" id="GO:0008528">
    <property type="term" value="F:G protein-coupled peptide receptor activity"/>
    <property type="evidence" value="ECO:0007669"/>
    <property type="project" value="TreeGrafter"/>
</dbReference>
<dbReference type="Gene3D" id="1.20.1070.10">
    <property type="entry name" value="Rhodopsin 7-helix transmembrane proteins"/>
    <property type="match status" value="1"/>
</dbReference>
<sequence>MAERINRSVKAIRHVLLRIERLSAYRMTSFSPPTHVMSDYFEIAFLIVVFAVGCTLNVIVLVQATKQYKRSTVYLHQKNVKTGHLLFKIHLIVTNLVVLVLYCPLKIAWLVTYEWRFGDIGCRLINFAWMGAFCLVSNMVTSIAIDRAIIFRRLMKAKETGEGLLIDGAGYLRVVHWLTIGSYVLAIICSAPQLVFWRLHVFTHDEGSWAQCVSEWQLADACAQLGCTFKPSLAASTVSRTTYAVCHTLVVFWLPFSVIVLCYGIILKRLASYSCARAPPLAPPLPCEAIALSRSSTFGDTEIIHEGSGVIYETTSNTTWERHVPVWRGQMRSRIFKTAAAVVLCYLICWLPYNVVTLAAELNRDLVPALADADFLKWFILINAVTNPLLYGCPRDSA</sequence>
<dbReference type="GO" id="GO:0005886">
    <property type="term" value="C:plasma membrane"/>
    <property type="evidence" value="ECO:0007669"/>
    <property type="project" value="UniProtKB-SubCell"/>
</dbReference>
<evidence type="ECO:0000256" key="8">
    <source>
        <dbReference type="ARBA" id="ARBA00023224"/>
    </source>
</evidence>
<evidence type="ECO:0000256" key="3">
    <source>
        <dbReference type="ARBA" id="ARBA00022692"/>
    </source>
</evidence>
<evidence type="ECO:0000313" key="11">
    <source>
        <dbReference type="Proteomes" id="UP000887566"/>
    </source>
</evidence>
<evidence type="ECO:0000313" key="12">
    <source>
        <dbReference type="WBParaSite" id="PSAMB.scaffold2891size20702.g19499.t1"/>
    </source>
</evidence>
<evidence type="ECO:0000256" key="1">
    <source>
        <dbReference type="ARBA" id="ARBA00004651"/>
    </source>
</evidence>
<dbReference type="PRINTS" id="PR00237">
    <property type="entry name" value="GPCRRHODOPSN"/>
</dbReference>
<dbReference type="PROSITE" id="PS50262">
    <property type="entry name" value="G_PROTEIN_RECEP_F1_2"/>
    <property type="match status" value="1"/>
</dbReference>
<evidence type="ECO:0000256" key="5">
    <source>
        <dbReference type="ARBA" id="ARBA00023040"/>
    </source>
</evidence>
<feature type="transmembrane region" description="Helical" evidence="9">
    <location>
        <begin position="171"/>
        <end position="195"/>
    </location>
</feature>
<reference evidence="12" key="1">
    <citation type="submission" date="2022-11" db="UniProtKB">
        <authorList>
            <consortium name="WormBaseParasite"/>
        </authorList>
    </citation>
    <scope>IDENTIFICATION</scope>
</reference>
<dbReference type="InterPro" id="IPR000276">
    <property type="entry name" value="GPCR_Rhodpsn"/>
</dbReference>
<feature type="transmembrane region" description="Helical" evidence="9">
    <location>
        <begin position="375"/>
        <end position="393"/>
    </location>
</feature>
<keyword evidence="6 9" id="KW-0472">Membrane</keyword>
<comment type="subcellular location">
    <subcellularLocation>
        <location evidence="1">Cell membrane</location>
        <topology evidence="1">Multi-pass membrane protein</topology>
    </subcellularLocation>
</comment>
<dbReference type="AlphaFoldDB" id="A0A914W2B1"/>
<feature type="transmembrane region" description="Helical" evidence="9">
    <location>
        <begin position="43"/>
        <end position="64"/>
    </location>
</feature>
<keyword evidence="11" id="KW-1185">Reference proteome</keyword>
<keyword evidence="8" id="KW-0807">Transducer</keyword>
<keyword evidence="5" id="KW-0297">G-protein coupled receptor</keyword>
<feature type="transmembrane region" description="Helical" evidence="9">
    <location>
        <begin position="85"/>
        <end position="107"/>
    </location>
</feature>
<feature type="transmembrane region" description="Helical" evidence="9">
    <location>
        <begin position="127"/>
        <end position="150"/>
    </location>
</feature>
<proteinExistence type="predicted"/>
<evidence type="ECO:0000256" key="2">
    <source>
        <dbReference type="ARBA" id="ARBA00022475"/>
    </source>
</evidence>
<dbReference type="Pfam" id="PF00001">
    <property type="entry name" value="7tm_1"/>
    <property type="match status" value="1"/>
</dbReference>
<evidence type="ECO:0000256" key="6">
    <source>
        <dbReference type="ARBA" id="ARBA00023136"/>
    </source>
</evidence>
<dbReference type="Proteomes" id="UP000887566">
    <property type="component" value="Unplaced"/>
</dbReference>
<accession>A0A914W2B1</accession>
<keyword evidence="4 9" id="KW-1133">Transmembrane helix</keyword>
<feature type="domain" description="G-protein coupled receptors family 1 profile" evidence="10">
    <location>
        <begin position="56"/>
        <end position="391"/>
    </location>
</feature>
<dbReference type="InterPro" id="IPR017452">
    <property type="entry name" value="GPCR_Rhodpsn_7TM"/>
</dbReference>